<keyword evidence="3 9" id="KW-0732">Signal</keyword>
<dbReference type="Pfam" id="PF07686">
    <property type="entry name" value="V-set"/>
    <property type="match status" value="1"/>
</dbReference>
<reference evidence="11" key="3">
    <citation type="submission" date="2025-08" db="UniProtKB">
        <authorList>
            <consortium name="Ensembl"/>
        </authorList>
    </citation>
    <scope>IDENTIFICATION</scope>
</reference>
<dbReference type="GO" id="GO:0043025">
    <property type="term" value="C:neuronal cell body"/>
    <property type="evidence" value="ECO:0007669"/>
    <property type="project" value="TreeGrafter"/>
</dbReference>
<protein>
    <recommendedName>
        <fullName evidence="10">Ig-like domain-containing protein</fullName>
    </recommendedName>
</protein>
<sequence length="134" mass="15034">MCLLTLLWIHSLFRALFTGANEVVRCERVPAAAIGEDVTLKCQFTHPDDVLQVTWQKLEGSSYKNIATYSKAHGIRFIGPVNKKVCFNDTSLRASSITLRDIGLEDETCYKCIFNAFPRGSVSSETCFVVQCMF</sequence>
<feature type="domain" description="Ig-like" evidence="10">
    <location>
        <begin position="35"/>
        <end position="123"/>
    </location>
</feature>
<accession>K7GI70</accession>
<keyword evidence="4" id="KW-1133">Transmembrane helix</keyword>
<evidence type="ECO:0000256" key="5">
    <source>
        <dbReference type="ARBA" id="ARBA00023136"/>
    </source>
</evidence>
<dbReference type="InterPro" id="IPR036179">
    <property type="entry name" value="Ig-like_dom_sf"/>
</dbReference>
<dbReference type="EMBL" id="AGCU01044568">
    <property type="status" value="NOT_ANNOTATED_CDS"/>
    <property type="molecule type" value="Genomic_DNA"/>
</dbReference>
<keyword evidence="6" id="KW-1015">Disulfide bond</keyword>
<keyword evidence="7" id="KW-0325">Glycoprotein</keyword>
<dbReference type="GO" id="GO:0098632">
    <property type="term" value="F:cell-cell adhesion mediator activity"/>
    <property type="evidence" value="ECO:0007669"/>
    <property type="project" value="InterPro"/>
</dbReference>
<comment type="subcellular location">
    <subcellularLocation>
        <location evidence="1">Membrane</location>
        <topology evidence="1">Single-pass membrane protein</topology>
    </subcellularLocation>
</comment>
<dbReference type="AlphaFoldDB" id="K7GI70"/>
<evidence type="ECO:0000256" key="1">
    <source>
        <dbReference type="ARBA" id="ARBA00004167"/>
    </source>
</evidence>
<dbReference type="OMA" id="KCIFNAF"/>
<dbReference type="PROSITE" id="PS50835">
    <property type="entry name" value="IG_LIKE"/>
    <property type="match status" value="1"/>
</dbReference>
<dbReference type="Proteomes" id="UP000007267">
    <property type="component" value="Unassembled WGS sequence"/>
</dbReference>
<evidence type="ECO:0000256" key="4">
    <source>
        <dbReference type="ARBA" id="ARBA00022989"/>
    </source>
</evidence>
<keyword evidence="8" id="KW-0393">Immunoglobulin domain</keyword>
<reference evidence="11" key="4">
    <citation type="submission" date="2025-09" db="UniProtKB">
        <authorList>
            <consortium name="Ensembl"/>
        </authorList>
    </citation>
    <scope>IDENTIFICATION</scope>
</reference>
<dbReference type="InterPro" id="IPR003599">
    <property type="entry name" value="Ig_sub"/>
</dbReference>
<evidence type="ECO:0000256" key="3">
    <source>
        <dbReference type="ARBA" id="ARBA00022729"/>
    </source>
</evidence>
<dbReference type="HOGENOM" id="CLU_064101_3_0_1"/>
<dbReference type="Gene3D" id="2.60.40.10">
    <property type="entry name" value="Immunoglobulins"/>
    <property type="match status" value="1"/>
</dbReference>
<dbReference type="eggNOG" id="ENOG502S5DU">
    <property type="taxonomic scope" value="Eukaryota"/>
</dbReference>
<proteinExistence type="predicted"/>
<dbReference type="InterPro" id="IPR047164">
    <property type="entry name" value="OX2G-like"/>
</dbReference>
<evidence type="ECO:0000256" key="9">
    <source>
        <dbReference type="SAM" id="SignalP"/>
    </source>
</evidence>
<dbReference type="Ensembl" id="ENSPSIT00000020075.1">
    <property type="protein sequence ID" value="ENSPSIP00000019981.1"/>
    <property type="gene ID" value="ENSPSIG00000017715.1"/>
</dbReference>
<dbReference type="GO" id="GO:0009986">
    <property type="term" value="C:cell surface"/>
    <property type="evidence" value="ECO:0007669"/>
    <property type="project" value="TreeGrafter"/>
</dbReference>
<dbReference type="SMART" id="SM00409">
    <property type="entry name" value="IG"/>
    <property type="match status" value="1"/>
</dbReference>
<dbReference type="GeneTree" id="ENSGT00530000063970"/>
<keyword evidence="5" id="KW-0472">Membrane</keyword>
<dbReference type="InterPro" id="IPR013106">
    <property type="entry name" value="Ig_V-set"/>
</dbReference>
<keyword evidence="12" id="KW-1185">Reference proteome</keyword>
<name>K7GI70_PELSI</name>
<feature type="chain" id="PRO_5003902944" description="Ig-like domain-containing protein" evidence="9">
    <location>
        <begin position="21"/>
        <end position="134"/>
    </location>
</feature>
<evidence type="ECO:0000313" key="11">
    <source>
        <dbReference type="Ensembl" id="ENSPSIP00000019981.1"/>
    </source>
</evidence>
<evidence type="ECO:0000256" key="8">
    <source>
        <dbReference type="ARBA" id="ARBA00023319"/>
    </source>
</evidence>
<organism evidence="11 12">
    <name type="scientific">Pelodiscus sinensis</name>
    <name type="common">Chinese softshell turtle</name>
    <name type="synonym">Trionyx sinensis</name>
    <dbReference type="NCBI Taxonomy" id="13735"/>
    <lineage>
        <taxon>Eukaryota</taxon>
        <taxon>Metazoa</taxon>
        <taxon>Chordata</taxon>
        <taxon>Craniata</taxon>
        <taxon>Vertebrata</taxon>
        <taxon>Euteleostomi</taxon>
        <taxon>Archelosauria</taxon>
        <taxon>Testudinata</taxon>
        <taxon>Testudines</taxon>
        <taxon>Cryptodira</taxon>
        <taxon>Trionychia</taxon>
        <taxon>Trionychidae</taxon>
        <taxon>Pelodiscus</taxon>
    </lineage>
</organism>
<dbReference type="GO" id="GO:0030424">
    <property type="term" value="C:axon"/>
    <property type="evidence" value="ECO:0007669"/>
    <property type="project" value="TreeGrafter"/>
</dbReference>
<evidence type="ECO:0000256" key="6">
    <source>
        <dbReference type="ARBA" id="ARBA00023157"/>
    </source>
</evidence>
<dbReference type="SUPFAM" id="SSF48726">
    <property type="entry name" value="Immunoglobulin"/>
    <property type="match status" value="1"/>
</dbReference>
<feature type="signal peptide" evidence="9">
    <location>
        <begin position="1"/>
        <end position="20"/>
    </location>
</feature>
<evidence type="ECO:0000256" key="2">
    <source>
        <dbReference type="ARBA" id="ARBA00022692"/>
    </source>
</evidence>
<dbReference type="InterPro" id="IPR007110">
    <property type="entry name" value="Ig-like_dom"/>
</dbReference>
<keyword evidence="2" id="KW-0812">Transmembrane</keyword>
<dbReference type="InterPro" id="IPR013783">
    <property type="entry name" value="Ig-like_fold"/>
</dbReference>
<reference evidence="12" key="1">
    <citation type="submission" date="2011-10" db="EMBL/GenBank/DDBJ databases">
        <authorList>
            <consortium name="Soft-shell Turtle Genome Consortium"/>
        </authorList>
    </citation>
    <scope>NUCLEOTIDE SEQUENCE [LARGE SCALE GENOMIC DNA]</scope>
    <source>
        <strain evidence="12">Daiwa-1</strain>
    </source>
</reference>
<evidence type="ECO:0000259" key="10">
    <source>
        <dbReference type="PROSITE" id="PS50835"/>
    </source>
</evidence>
<dbReference type="GO" id="GO:0034113">
    <property type="term" value="P:heterotypic cell-cell adhesion"/>
    <property type="evidence" value="ECO:0007669"/>
    <property type="project" value="TreeGrafter"/>
</dbReference>
<dbReference type="PANTHER" id="PTHR46841">
    <property type="entry name" value="OX-2 MEMBRANE GLYCOPROTEIN"/>
    <property type="match status" value="1"/>
</dbReference>
<evidence type="ECO:0000313" key="12">
    <source>
        <dbReference type="Proteomes" id="UP000007267"/>
    </source>
</evidence>
<dbReference type="GO" id="GO:0016020">
    <property type="term" value="C:membrane"/>
    <property type="evidence" value="ECO:0007669"/>
    <property type="project" value="UniProtKB-SubCell"/>
</dbReference>
<evidence type="ECO:0000256" key="7">
    <source>
        <dbReference type="ARBA" id="ARBA00023180"/>
    </source>
</evidence>
<reference evidence="12" key="2">
    <citation type="journal article" date="2013" name="Nat. Genet.">
        <title>The draft genomes of soft-shell turtle and green sea turtle yield insights into the development and evolution of the turtle-specific body plan.</title>
        <authorList>
            <person name="Wang Z."/>
            <person name="Pascual-Anaya J."/>
            <person name="Zadissa A."/>
            <person name="Li W."/>
            <person name="Niimura Y."/>
            <person name="Huang Z."/>
            <person name="Li C."/>
            <person name="White S."/>
            <person name="Xiong Z."/>
            <person name="Fang D."/>
            <person name="Wang B."/>
            <person name="Ming Y."/>
            <person name="Chen Y."/>
            <person name="Zheng Y."/>
            <person name="Kuraku S."/>
            <person name="Pignatelli M."/>
            <person name="Herrero J."/>
            <person name="Beal K."/>
            <person name="Nozawa M."/>
            <person name="Li Q."/>
            <person name="Wang J."/>
            <person name="Zhang H."/>
            <person name="Yu L."/>
            <person name="Shigenobu S."/>
            <person name="Wang J."/>
            <person name="Liu J."/>
            <person name="Flicek P."/>
            <person name="Searle S."/>
            <person name="Wang J."/>
            <person name="Kuratani S."/>
            <person name="Yin Y."/>
            <person name="Aken B."/>
            <person name="Zhang G."/>
            <person name="Irie N."/>
        </authorList>
    </citation>
    <scope>NUCLEOTIDE SEQUENCE [LARGE SCALE GENOMIC DNA]</scope>
    <source>
        <strain evidence="12">Daiwa-1</strain>
    </source>
</reference>
<dbReference type="GO" id="GO:0150079">
    <property type="term" value="P:negative regulation of neuroinflammatory response"/>
    <property type="evidence" value="ECO:0007669"/>
    <property type="project" value="TreeGrafter"/>
</dbReference>
<dbReference type="PANTHER" id="PTHR46841:SF10">
    <property type="entry name" value="CD200 MOLECULE LIKE 1-RELATED"/>
    <property type="match status" value="1"/>
</dbReference>